<dbReference type="EMBL" id="JAJEPX010000036">
    <property type="protein sequence ID" value="MCC2177499.1"/>
    <property type="molecule type" value="Genomic_DNA"/>
</dbReference>
<keyword evidence="4 7" id="KW-1133">Transmembrane helix</keyword>
<dbReference type="GeneID" id="98661492"/>
<keyword evidence="10" id="KW-1185">Reference proteome</keyword>
<evidence type="ECO:0000259" key="8">
    <source>
        <dbReference type="Pfam" id="PF06738"/>
    </source>
</evidence>
<evidence type="ECO:0000256" key="4">
    <source>
        <dbReference type="ARBA" id="ARBA00022989"/>
    </source>
</evidence>
<feature type="transmembrane region" description="Helical" evidence="7">
    <location>
        <begin position="165"/>
        <end position="182"/>
    </location>
</feature>
<organism evidence="9 10">
    <name type="scientific">Agathobaculum butyriciproducens</name>
    <dbReference type="NCBI Taxonomy" id="1628085"/>
    <lineage>
        <taxon>Bacteria</taxon>
        <taxon>Bacillati</taxon>
        <taxon>Bacillota</taxon>
        <taxon>Clostridia</taxon>
        <taxon>Eubacteriales</taxon>
        <taxon>Butyricicoccaceae</taxon>
        <taxon>Agathobaculum</taxon>
    </lineage>
</organism>
<sequence>MDRPEQTLSAVLDAGELLLTSGAEAARVEDTMRRLARAYGFVRADVLTITASMAVTVRTADDQVITQTRRILRRGTDMRCIEAVNELSRKVCVNPIPPEELHARLEAIRTAPDKLRCRLPLAYLITSGSFAVFFGGTWRDGIAAMLCSVLLYVIGVLGDRISLQPLVLTMVSSAAMCAAAALTVKTGMGQNLDYIIIGNIMLLIPGIPFVNSMRDIFVGDTITGLLSAFEAVLRALAIAAGCALVLMQTGGGAV</sequence>
<comment type="subcellular location">
    <subcellularLocation>
        <location evidence="1">Cell membrane</location>
        <topology evidence="1">Multi-pass membrane protein</topology>
    </subcellularLocation>
</comment>
<evidence type="ECO:0000256" key="1">
    <source>
        <dbReference type="ARBA" id="ARBA00004651"/>
    </source>
</evidence>
<name>A0AAW4VZS8_9FIRM</name>
<dbReference type="Pfam" id="PF06738">
    <property type="entry name" value="ThrE"/>
    <property type="match status" value="1"/>
</dbReference>
<reference evidence="9 10" key="1">
    <citation type="submission" date="2021-10" db="EMBL/GenBank/DDBJ databases">
        <title>Anaerobic single-cell dispensing facilitates the cultivation of human gut bacteria.</title>
        <authorList>
            <person name="Afrizal A."/>
        </authorList>
    </citation>
    <scope>NUCLEOTIDE SEQUENCE [LARGE SCALE GENOMIC DNA]</scope>
    <source>
        <strain evidence="9 10">CLA-AA-H270</strain>
    </source>
</reference>
<dbReference type="InterPro" id="IPR010619">
    <property type="entry name" value="ThrE-like_N"/>
</dbReference>
<evidence type="ECO:0000313" key="9">
    <source>
        <dbReference type="EMBL" id="MCC2177499.1"/>
    </source>
</evidence>
<feature type="transmembrane region" description="Helical" evidence="7">
    <location>
        <begin position="119"/>
        <end position="136"/>
    </location>
</feature>
<dbReference type="PANTHER" id="PTHR34390:SF2">
    <property type="entry name" value="SUCCINATE TRANSPORTER SUBUNIT YJJP-RELATED"/>
    <property type="match status" value="1"/>
</dbReference>
<comment type="similarity">
    <text evidence="6">Belongs to the ThrE exporter (TC 2.A.79) family.</text>
</comment>
<evidence type="ECO:0000256" key="6">
    <source>
        <dbReference type="ARBA" id="ARBA00034125"/>
    </source>
</evidence>
<dbReference type="GO" id="GO:0022857">
    <property type="term" value="F:transmembrane transporter activity"/>
    <property type="evidence" value="ECO:0007669"/>
    <property type="project" value="InterPro"/>
</dbReference>
<dbReference type="GO" id="GO:0005886">
    <property type="term" value="C:plasma membrane"/>
    <property type="evidence" value="ECO:0007669"/>
    <property type="project" value="UniProtKB-SubCell"/>
</dbReference>
<proteinExistence type="inferred from homology"/>
<dbReference type="Proteomes" id="UP001298753">
    <property type="component" value="Unassembled WGS sequence"/>
</dbReference>
<feature type="transmembrane region" description="Helical" evidence="7">
    <location>
        <begin position="142"/>
        <end position="158"/>
    </location>
</feature>
<dbReference type="PANTHER" id="PTHR34390">
    <property type="entry name" value="UPF0442 PROTEIN YJJB-RELATED"/>
    <property type="match status" value="1"/>
</dbReference>
<keyword evidence="3 7" id="KW-0812">Transmembrane</keyword>
<accession>A0AAW4VZS8</accession>
<keyword evidence="5 7" id="KW-0472">Membrane</keyword>
<comment type="caution">
    <text evidence="9">The sequence shown here is derived from an EMBL/GenBank/DDBJ whole genome shotgun (WGS) entry which is preliminary data.</text>
</comment>
<feature type="transmembrane region" description="Helical" evidence="7">
    <location>
        <begin position="225"/>
        <end position="247"/>
    </location>
</feature>
<dbReference type="AlphaFoldDB" id="A0AAW4VZS8"/>
<protein>
    <submittedName>
        <fullName evidence="9">Threonine/serine exporter family protein</fullName>
    </submittedName>
</protein>
<evidence type="ECO:0000256" key="3">
    <source>
        <dbReference type="ARBA" id="ARBA00022692"/>
    </source>
</evidence>
<evidence type="ECO:0000313" key="10">
    <source>
        <dbReference type="Proteomes" id="UP001298753"/>
    </source>
</evidence>
<gene>
    <name evidence="9" type="ORF">LKD22_10250</name>
</gene>
<dbReference type="InterPro" id="IPR050539">
    <property type="entry name" value="ThrE_Dicarb/AminoAcid_Exp"/>
</dbReference>
<feature type="transmembrane region" description="Helical" evidence="7">
    <location>
        <begin position="194"/>
        <end position="213"/>
    </location>
</feature>
<feature type="domain" description="Threonine/serine exporter-like N-terminal" evidence="8">
    <location>
        <begin position="11"/>
        <end position="246"/>
    </location>
</feature>
<keyword evidence="2" id="KW-1003">Cell membrane</keyword>
<dbReference type="GO" id="GO:0015744">
    <property type="term" value="P:succinate transport"/>
    <property type="evidence" value="ECO:0007669"/>
    <property type="project" value="TreeGrafter"/>
</dbReference>
<dbReference type="RefSeq" id="WP_161273870.1">
    <property type="nucleotide sequence ID" value="NZ_DBFWFK010000031.1"/>
</dbReference>
<evidence type="ECO:0000256" key="2">
    <source>
        <dbReference type="ARBA" id="ARBA00022475"/>
    </source>
</evidence>
<evidence type="ECO:0000256" key="7">
    <source>
        <dbReference type="SAM" id="Phobius"/>
    </source>
</evidence>
<evidence type="ECO:0000256" key="5">
    <source>
        <dbReference type="ARBA" id="ARBA00023136"/>
    </source>
</evidence>